<dbReference type="CDD" id="cd00609">
    <property type="entry name" value="AAT_like"/>
    <property type="match status" value="1"/>
</dbReference>
<reference evidence="2 3" key="1">
    <citation type="submission" date="2019-04" db="EMBL/GenBank/DDBJ databases">
        <title>High contiguity whole genome sequence and gene annotation resource for two Venturia nashicola isolates.</title>
        <authorList>
            <person name="Prokchorchik M."/>
            <person name="Won K."/>
            <person name="Lee Y."/>
            <person name="Choi E.D."/>
            <person name="Segonzac C."/>
            <person name="Sohn K.H."/>
        </authorList>
    </citation>
    <scope>NUCLEOTIDE SEQUENCE [LARGE SCALE GENOMIC DNA]</scope>
    <source>
        <strain evidence="2 3">PRI2</strain>
    </source>
</reference>
<dbReference type="FunFam" id="3.40.640.10:FF:000080">
    <property type="entry name" value="Aminotransferase, putative"/>
    <property type="match status" value="1"/>
</dbReference>
<dbReference type="GO" id="GO:0047536">
    <property type="term" value="F:2-aminoadipate transaminase activity"/>
    <property type="evidence" value="ECO:0007669"/>
    <property type="project" value="TreeGrafter"/>
</dbReference>
<dbReference type="OrthoDB" id="7042322at2759"/>
<dbReference type="Gene3D" id="3.40.640.10">
    <property type="entry name" value="Type I PLP-dependent aspartate aminotransferase-like (Major domain)"/>
    <property type="match status" value="1"/>
</dbReference>
<sequence length="478" mass="52175">MPTSSSTAANAKPLINLLRGWPNPSLLPSQLLRTAADHVLSDRSLAVPGLEYGPDWGDQLLRQSLAESLTHFYSSPNPIDVGRITITGGASQNLACILQTFTDPAYTRNIWFIAPAYMLAFRIFADAGFEKKLRAVPEDAQGLDLPYLRQAIEQSEKEAQAKGNNEPLFKSPKPWSKIYKHVIYCVPTFSNPSSKTMSLTRRQELVKVAREYDALVVTDDVYDQLQWPAGLNKVDGHEFTGMKAVMPRLVDVDKVFAGGTEREGSDGFGNTASNGSFSKICGPGVRTGWVEGTAKLAHGVSQTGSSRSGGAPSHLTATFLANLLSQGELQNHISKSLLPTYHRRYHLLMSAIHEHLVPLECTLPPTARTLGGEGMAGGYFIWLRLPKGVSAKDLVQRAQTEENLVVAGGGLFEVPGDNKSEETSFDNCIRLCFTFEEEDRLSEGVIRLGNVIKMVLKGEAAPVKIGRDGVEDATNAFW</sequence>
<evidence type="ECO:0000313" key="3">
    <source>
        <dbReference type="Proteomes" id="UP000298493"/>
    </source>
</evidence>
<dbReference type="Gene3D" id="3.90.1150.10">
    <property type="entry name" value="Aspartate Aminotransferase, domain 1"/>
    <property type="match status" value="1"/>
</dbReference>
<dbReference type="PANTHER" id="PTHR42858:SF1">
    <property type="entry name" value="LD15494P"/>
    <property type="match status" value="1"/>
</dbReference>
<evidence type="ECO:0000259" key="1">
    <source>
        <dbReference type="Pfam" id="PF00155"/>
    </source>
</evidence>
<proteinExistence type="predicted"/>
<dbReference type="STRING" id="86259.A0A4Z1PAX1"/>
<protein>
    <submittedName>
        <fullName evidence="2">PLP-dependent transferase</fullName>
    </submittedName>
</protein>
<organism evidence="2 3">
    <name type="scientific">Venturia nashicola</name>
    <dbReference type="NCBI Taxonomy" id="86259"/>
    <lineage>
        <taxon>Eukaryota</taxon>
        <taxon>Fungi</taxon>
        <taxon>Dikarya</taxon>
        <taxon>Ascomycota</taxon>
        <taxon>Pezizomycotina</taxon>
        <taxon>Dothideomycetes</taxon>
        <taxon>Pleosporomycetidae</taxon>
        <taxon>Venturiales</taxon>
        <taxon>Venturiaceae</taxon>
        <taxon>Venturia</taxon>
    </lineage>
</organism>
<comment type="caution">
    <text evidence="2">The sequence shown here is derived from an EMBL/GenBank/DDBJ whole genome shotgun (WGS) entry which is preliminary data.</text>
</comment>
<dbReference type="InterPro" id="IPR015424">
    <property type="entry name" value="PyrdxlP-dep_Trfase"/>
</dbReference>
<dbReference type="AlphaFoldDB" id="A0A4Z1PAX1"/>
<dbReference type="EMBL" id="SNSC02000015">
    <property type="protein sequence ID" value="TID18037.1"/>
    <property type="molecule type" value="Genomic_DNA"/>
</dbReference>
<dbReference type="InterPro" id="IPR015422">
    <property type="entry name" value="PyrdxlP-dep_Trfase_small"/>
</dbReference>
<dbReference type="GO" id="GO:0030170">
    <property type="term" value="F:pyridoxal phosphate binding"/>
    <property type="evidence" value="ECO:0007669"/>
    <property type="project" value="InterPro"/>
</dbReference>
<dbReference type="Proteomes" id="UP000298493">
    <property type="component" value="Unassembled WGS sequence"/>
</dbReference>
<feature type="domain" description="Aminotransferase class I/classII large" evidence="1">
    <location>
        <begin position="52"/>
        <end position="437"/>
    </location>
</feature>
<dbReference type="Pfam" id="PF00155">
    <property type="entry name" value="Aminotran_1_2"/>
    <property type="match status" value="1"/>
</dbReference>
<keyword evidence="3" id="KW-1185">Reference proteome</keyword>
<evidence type="ECO:0000313" key="2">
    <source>
        <dbReference type="EMBL" id="TID18037.1"/>
    </source>
</evidence>
<dbReference type="SUPFAM" id="SSF53383">
    <property type="entry name" value="PLP-dependent transferases"/>
    <property type="match status" value="1"/>
</dbReference>
<dbReference type="PANTHER" id="PTHR42858">
    <property type="entry name" value="AMINOTRANSFERASE"/>
    <property type="match status" value="1"/>
</dbReference>
<keyword evidence="2" id="KW-0808">Transferase</keyword>
<accession>A0A4Z1PAX1</accession>
<gene>
    <name evidence="2" type="ORF">E6O75_ATG10682</name>
</gene>
<dbReference type="InterPro" id="IPR015421">
    <property type="entry name" value="PyrdxlP-dep_Trfase_major"/>
</dbReference>
<dbReference type="InterPro" id="IPR004839">
    <property type="entry name" value="Aminotransferase_I/II_large"/>
</dbReference>
<name>A0A4Z1PAX1_9PEZI</name>